<sequence>MANPPKLADALSGTRLTFDHGSILFTAKRDKGRIRIEVDLVNSRNIRTNVKSDLSALHQSYLNDHPEVLSDGARGSFGPATCCFHVLPMHANEWLRRLFEVVADESNLEPASSIEDMIKRSLGH</sequence>
<dbReference type="EMBL" id="CP036432">
    <property type="protein sequence ID" value="QDV84566.1"/>
    <property type="molecule type" value="Genomic_DNA"/>
</dbReference>
<name>A0ABX5XRV3_9BACT</name>
<accession>A0ABX5XRV3</accession>
<dbReference type="Proteomes" id="UP000318081">
    <property type="component" value="Chromosome"/>
</dbReference>
<reference evidence="1 2" key="1">
    <citation type="submission" date="2019-02" db="EMBL/GenBank/DDBJ databases">
        <title>Deep-cultivation of Planctomycetes and their phenomic and genomic characterization uncovers novel biology.</title>
        <authorList>
            <person name="Wiegand S."/>
            <person name="Jogler M."/>
            <person name="Boedeker C."/>
            <person name="Pinto D."/>
            <person name="Vollmers J."/>
            <person name="Rivas-Marin E."/>
            <person name="Kohn T."/>
            <person name="Peeters S.H."/>
            <person name="Heuer A."/>
            <person name="Rast P."/>
            <person name="Oberbeckmann S."/>
            <person name="Bunk B."/>
            <person name="Jeske O."/>
            <person name="Meyerdierks A."/>
            <person name="Storesund J.E."/>
            <person name="Kallscheuer N."/>
            <person name="Luecker S."/>
            <person name="Lage O.M."/>
            <person name="Pohl T."/>
            <person name="Merkel B.J."/>
            <person name="Hornburger P."/>
            <person name="Mueller R.-W."/>
            <person name="Bruemmer F."/>
            <person name="Labrenz M."/>
            <person name="Spormann A.M."/>
            <person name="Op den Camp H."/>
            <person name="Overmann J."/>
            <person name="Amann R."/>
            <person name="Jetten M.S.M."/>
            <person name="Mascher T."/>
            <person name="Medema M.H."/>
            <person name="Devos D.P."/>
            <person name="Kaster A.-K."/>
            <person name="Ovreas L."/>
            <person name="Rohde M."/>
            <person name="Galperin M.Y."/>
            <person name="Jogler C."/>
        </authorList>
    </citation>
    <scope>NUCLEOTIDE SEQUENCE [LARGE SCALE GENOMIC DNA]</scope>
    <source>
        <strain evidence="1 2">TBK1r</strain>
    </source>
</reference>
<evidence type="ECO:0000313" key="2">
    <source>
        <dbReference type="Proteomes" id="UP000318081"/>
    </source>
</evidence>
<evidence type="ECO:0000313" key="1">
    <source>
        <dbReference type="EMBL" id="QDV84566.1"/>
    </source>
</evidence>
<gene>
    <name evidence="1" type="ORF">TBK1r_35170</name>
</gene>
<keyword evidence="2" id="KW-1185">Reference proteome</keyword>
<proteinExistence type="predicted"/>
<protein>
    <submittedName>
        <fullName evidence="1">Uncharacterized protein</fullName>
    </submittedName>
</protein>
<organism evidence="1 2">
    <name type="scientific">Stieleria magnilauensis</name>
    <dbReference type="NCBI Taxonomy" id="2527963"/>
    <lineage>
        <taxon>Bacteria</taxon>
        <taxon>Pseudomonadati</taxon>
        <taxon>Planctomycetota</taxon>
        <taxon>Planctomycetia</taxon>
        <taxon>Pirellulales</taxon>
        <taxon>Pirellulaceae</taxon>
        <taxon>Stieleria</taxon>
    </lineage>
</organism>